<dbReference type="AlphaFoldDB" id="A0A9N9NK73"/>
<feature type="compositionally biased region" description="Polar residues" evidence="3">
    <location>
        <begin position="185"/>
        <end position="196"/>
    </location>
</feature>
<keyword evidence="1" id="KW-0677">Repeat</keyword>
<dbReference type="GO" id="GO:0005078">
    <property type="term" value="F:MAP-kinase scaffold activity"/>
    <property type="evidence" value="ECO:0007669"/>
    <property type="project" value="TreeGrafter"/>
</dbReference>
<organism evidence="5 6">
    <name type="scientific">Dentiscutata erythropus</name>
    <dbReference type="NCBI Taxonomy" id="1348616"/>
    <lineage>
        <taxon>Eukaryota</taxon>
        <taxon>Fungi</taxon>
        <taxon>Fungi incertae sedis</taxon>
        <taxon>Mucoromycota</taxon>
        <taxon>Glomeromycotina</taxon>
        <taxon>Glomeromycetes</taxon>
        <taxon>Diversisporales</taxon>
        <taxon>Gigasporaceae</taxon>
        <taxon>Dentiscutata</taxon>
    </lineage>
</organism>
<dbReference type="InterPro" id="IPR039892">
    <property type="entry name" value="Spa2/Sph1"/>
</dbReference>
<comment type="caution">
    <text evidence="5">The sequence shown here is derived from an EMBL/GenBank/DDBJ whole genome shotgun (WGS) entry which is preliminary data.</text>
</comment>
<dbReference type="Pfam" id="PF12205">
    <property type="entry name" value="GIT1_C"/>
    <property type="match status" value="1"/>
</dbReference>
<keyword evidence="6" id="KW-1185">Reference proteome</keyword>
<evidence type="ECO:0000313" key="5">
    <source>
        <dbReference type="EMBL" id="CAG8745545.1"/>
    </source>
</evidence>
<gene>
    <name evidence="5" type="ORF">DERYTH_LOCUS16399</name>
</gene>
<dbReference type="SMART" id="SM00555">
    <property type="entry name" value="GIT"/>
    <property type="match status" value="2"/>
</dbReference>
<feature type="domain" description="GIT Spa2 homology (SHD)" evidence="4">
    <location>
        <begin position="80"/>
        <end position="110"/>
    </location>
</feature>
<keyword evidence="2" id="KW-0175">Coiled coil</keyword>
<dbReference type="Gene3D" id="1.20.120.330">
    <property type="entry name" value="Nucleotidyltransferases domain 2"/>
    <property type="match status" value="1"/>
</dbReference>
<name>A0A9N9NK73_9GLOM</name>
<dbReference type="InterPro" id="IPR013724">
    <property type="entry name" value="GIT_SHD"/>
</dbReference>
<evidence type="ECO:0000256" key="3">
    <source>
        <dbReference type="SAM" id="MobiDB-lite"/>
    </source>
</evidence>
<dbReference type="OrthoDB" id="5588096at2759"/>
<dbReference type="PANTHER" id="PTHR21601:SF0">
    <property type="entry name" value="PROTEIN SPA2-RELATED"/>
    <property type="match status" value="1"/>
</dbReference>
<dbReference type="InterPro" id="IPR022018">
    <property type="entry name" value="GIT1_C"/>
</dbReference>
<sequence length="491" mass="55688">MDVAITQYEALKSFLETHLTNENSDNSRVGAKEKLNKLTQVQFYELSTDVYDELTRRVMNSNEVPFLAVRDEFHPKRNQARQKLATLPMTRFKDLAADIFYELERRHPELKDMKKPTSRPGASFTDNSIENNPKPYAINGNGIHSNIPIPDSMPPEYGVQKVPRSRSQSSASSSSDIGNHYMSMGSVTSISSKGTRDTVNSQKVNFESLDNLMADLGDIIGHKKMNSVERLKSDYELQLLALKKRVNELESELMGSGNSNGNSRVNSLENQLEELRKINEQQKQEIIRLEEERQQQLEITNDVKKEATSLIEEIKILSIKNEELSSEKESLTRTIDEWKSKYEKAMAEMKSLNETSFHKEVNHIDVSMLKDYLEHQTESIVQAIQTLLSSIRNGSYSNELPENITNIVTIVVSVISTCQDFLETSPGALYRSRGDPILKDLENGVNKLGEMRETITNDGENFMSNRASKQRLASASFDVAKFTKELVGLFE</sequence>
<feature type="region of interest" description="Disordered" evidence="3">
    <location>
        <begin position="110"/>
        <end position="196"/>
    </location>
</feature>
<evidence type="ECO:0000256" key="2">
    <source>
        <dbReference type="SAM" id="Coils"/>
    </source>
</evidence>
<feature type="coiled-coil region" evidence="2">
    <location>
        <begin position="225"/>
        <end position="355"/>
    </location>
</feature>
<evidence type="ECO:0000256" key="1">
    <source>
        <dbReference type="ARBA" id="ARBA00022737"/>
    </source>
</evidence>
<evidence type="ECO:0000313" key="6">
    <source>
        <dbReference type="Proteomes" id="UP000789405"/>
    </source>
</evidence>
<dbReference type="EMBL" id="CAJVPY010014263">
    <property type="protein sequence ID" value="CAG8745545.1"/>
    <property type="molecule type" value="Genomic_DNA"/>
</dbReference>
<protein>
    <submittedName>
        <fullName evidence="5">28698_t:CDS:1</fullName>
    </submittedName>
</protein>
<dbReference type="PANTHER" id="PTHR21601">
    <property type="entry name" value="SPA2 PROTEIN"/>
    <property type="match status" value="1"/>
</dbReference>
<dbReference type="Proteomes" id="UP000789405">
    <property type="component" value="Unassembled WGS sequence"/>
</dbReference>
<evidence type="ECO:0000259" key="4">
    <source>
        <dbReference type="SMART" id="SM00555"/>
    </source>
</evidence>
<proteinExistence type="predicted"/>
<accession>A0A9N9NK73</accession>
<feature type="compositionally biased region" description="Low complexity" evidence="3">
    <location>
        <begin position="165"/>
        <end position="175"/>
    </location>
</feature>
<dbReference type="Pfam" id="PF08518">
    <property type="entry name" value="GIT_SHD"/>
    <property type="match status" value="2"/>
</dbReference>
<reference evidence="5" key="1">
    <citation type="submission" date="2021-06" db="EMBL/GenBank/DDBJ databases">
        <authorList>
            <person name="Kallberg Y."/>
            <person name="Tangrot J."/>
            <person name="Rosling A."/>
        </authorList>
    </citation>
    <scope>NUCLEOTIDE SEQUENCE</scope>
    <source>
        <strain evidence="5">MA453B</strain>
    </source>
</reference>
<feature type="domain" description="GIT Spa2 homology (SHD)" evidence="4">
    <location>
        <begin position="31"/>
        <end position="61"/>
    </location>
</feature>